<dbReference type="OrthoDB" id="261637at2759"/>
<dbReference type="RefSeq" id="XP_067753038.1">
    <property type="nucleotide sequence ID" value="XM_067896881.1"/>
</dbReference>
<comment type="caution">
    <text evidence="2">The sequence shown here is derived from an EMBL/GenBank/DDBJ whole genome shotgun (WGS) entry which is preliminary data.</text>
</comment>
<name>A0A836HU90_9TRYP</name>
<accession>A0A836HU90</accession>
<dbReference type="EMBL" id="JAFJZO010000036">
    <property type="protein sequence ID" value="KAG5490710.1"/>
    <property type="molecule type" value="Genomic_DNA"/>
</dbReference>
<dbReference type="KEGG" id="phet:94286958"/>
<organism evidence="2 3">
    <name type="scientific">Porcisia hertigi</name>
    <dbReference type="NCBI Taxonomy" id="2761500"/>
    <lineage>
        <taxon>Eukaryota</taxon>
        <taxon>Discoba</taxon>
        <taxon>Euglenozoa</taxon>
        <taxon>Kinetoplastea</taxon>
        <taxon>Metakinetoplastina</taxon>
        <taxon>Trypanosomatida</taxon>
        <taxon>Trypanosomatidae</taxon>
        <taxon>Leishmaniinae</taxon>
        <taxon>Porcisia</taxon>
    </lineage>
</organism>
<protein>
    <submittedName>
        <fullName evidence="2">Uncharacterized protein</fullName>
    </submittedName>
</protein>
<keyword evidence="3" id="KW-1185">Reference proteome</keyword>
<evidence type="ECO:0000313" key="3">
    <source>
        <dbReference type="Proteomes" id="UP000674318"/>
    </source>
</evidence>
<dbReference type="AlphaFoldDB" id="A0A836HU90"/>
<reference evidence="2 3" key="1">
    <citation type="submission" date="2021-02" db="EMBL/GenBank/DDBJ databases">
        <title>Porcisia hertigi Genome sequencing and assembly.</title>
        <authorList>
            <person name="Almutairi H."/>
            <person name="Gatherer D."/>
        </authorList>
    </citation>
    <scope>NUCLEOTIDE SEQUENCE [LARGE SCALE GENOMIC DNA]</scope>
    <source>
        <strain evidence="2 3">C119</strain>
    </source>
</reference>
<gene>
    <name evidence="2" type="ORF">JKF63_00832</name>
</gene>
<dbReference type="GeneID" id="94286958"/>
<evidence type="ECO:0000256" key="1">
    <source>
        <dbReference type="SAM" id="MobiDB-lite"/>
    </source>
</evidence>
<feature type="region of interest" description="Disordered" evidence="1">
    <location>
        <begin position="414"/>
        <end position="438"/>
    </location>
</feature>
<proteinExistence type="predicted"/>
<sequence>MTHLERIAETNRVPLAKQIPCILLCLQLPPPVPESSAASILNRFALFNIPVRGRAPHVNAIFAAIILHLLPRPYATARTINLILVVITIACIRIADKDTHNVARQDWLPASVPRWVLKQNEEVGTFLAGLPRWIQALLPTTYNIDLSEIVDEIARRLPPADEGLAGDYIEALASKAGAEGGTEREYSVLLRDVYGKSKRNAVTPAEILMLIPKLLAFTAKLSRRRFSAQAPQNMPLHHFSPPVNHETLYSNFACTALRGALLNLSLLRHTDKIVAVRELTVHEWLFITCIATGREKAWAPTAYTAMRTAARIAEERRRVEVERSGKHERDVSLFGSMGVKERLMVLTQYATGMSELRFDQDLFSAAVECTEPLMREYLRALEADTIPSLRALDTKYRIRQMLSVVTRVDNLNESEVVEESGDGAEDEEMEGDPSRVEKTNATAGKATLSLLRALEKFLDAPAPPVPAKNRSGFVKGDFPDQGNEARIASECNFNEDFIMRLHVVESAIVYCLYRFKNLGNCRSASSELVQLAMRSTRRMQHIIGVHLRYISSVVQGSARDSRPVGVTGNISSGTQAKTAMVEGVRGENKTLQLSWITVRLQVELAARKDLSPAEHADLVAVAAELMADLTTFMDSIRDHHVLPDSFNRNIAILHRFYSVHKRILKSSTAAADVPPFQAAEENVRKLVVACFGVLQRVLPTRHHQRRLAAAASASSSGFYTRLVMAQTFDSALSLALAANMTLDELPNISDVMEKTIDTIRDASQMSPQVTSSDIQRPEAERQLRNSLLPKLLHFLHHICTLSVNSEACLSAAAAAVGECAKEDKIAPLSWRKRESILSMTSYVYRVLSDRFAHSRASRDVGHQLLIMVSRLALDRLEFKDPAPVGPGKQGQSSGREVQLRRLVCATLIWQISCVVASTLLQNAPMDKYLGVMQSYVKRNFVISMSTQATGGESCTPSTEAELEYCERVLLEADVSRRSCVQWELTTTKEEVIARCNFAMSEVFFALKFLTNPLYTESSGSSSQAFRARWISQTEVACGLLKRYQRWVAPSVWRSVWRELVAATIVIRVGHFNSVLVQETTEVAAQRLLLFSKVRDNKGEWIYCRARPAAVSPEDGGAKEISVVKKDPTAESRLLSFVEVSRMFELQDQFTDMELRVYLTQLMDRLSEEKEECKLASVDIGSGLEEERVGRSNGLSETHTEKDQRQLRTARNNILFTCRRMRS</sequence>
<feature type="compositionally biased region" description="Acidic residues" evidence="1">
    <location>
        <begin position="415"/>
        <end position="431"/>
    </location>
</feature>
<dbReference type="Proteomes" id="UP000674318">
    <property type="component" value="Unassembled WGS sequence"/>
</dbReference>
<evidence type="ECO:0000313" key="2">
    <source>
        <dbReference type="EMBL" id="KAG5490710.1"/>
    </source>
</evidence>